<comment type="pathway">
    <text evidence="1 9">Quinol/quinone metabolism; menaquinone biosynthesis.</text>
</comment>
<dbReference type="GO" id="GO:0016836">
    <property type="term" value="F:hydro-lyase activity"/>
    <property type="evidence" value="ECO:0007669"/>
    <property type="project" value="UniProtKB-UniRule"/>
</dbReference>
<dbReference type="GO" id="GO:0016765">
    <property type="term" value="F:transferase activity, transferring alkyl or aryl (other than methyl) groups"/>
    <property type="evidence" value="ECO:0007669"/>
    <property type="project" value="InterPro"/>
</dbReference>
<dbReference type="InterPro" id="IPR022431">
    <property type="entry name" value="Cyclic_DHFL_synthase_mqnC"/>
</dbReference>
<accession>A0A5B1CHS6</accession>
<dbReference type="CDD" id="cd01335">
    <property type="entry name" value="Radical_SAM"/>
    <property type="match status" value="1"/>
</dbReference>
<dbReference type="EC" id="1.21.98.1" evidence="9"/>
<proteinExistence type="inferred from homology"/>
<evidence type="ECO:0000256" key="7">
    <source>
        <dbReference type="ARBA" id="ARBA00023014"/>
    </source>
</evidence>
<dbReference type="EC" id="4.2.1.151" evidence="10"/>
<evidence type="ECO:0000256" key="1">
    <source>
        <dbReference type="ARBA" id="ARBA00004863"/>
    </source>
</evidence>
<dbReference type="InterPro" id="IPR058240">
    <property type="entry name" value="rSAM_sf"/>
</dbReference>
<dbReference type="PANTHER" id="PTHR43076:SF1">
    <property type="entry name" value="LIPOYL SYNTHASE 2"/>
    <property type="match status" value="1"/>
</dbReference>
<keyword evidence="7 9" id="KW-0411">Iron-sulfur</keyword>
<dbReference type="Proteomes" id="UP000322699">
    <property type="component" value="Unassembled WGS sequence"/>
</dbReference>
<keyword evidence="5 9" id="KW-0479">Metal-binding</keyword>
<comment type="caution">
    <text evidence="12">The sequence shown here is derived from an EMBL/GenBank/DDBJ whole genome shotgun (WGS) entry which is preliminary data.</text>
</comment>
<dbReference type="SFLD" id="SFLDF00343">
    <property type="entry name" value="aminofutalosine_synthase_(mqnE"/>
    <property type="match status" value="1"/>
</dbReference>
<dbReference type="InterPro" id="IPR045567">
    <property type="entry name" value="CofH/MnqC-like_C"/>
</dbReference>
<dbReference type="InterPro" id="IPR003773">
    <property type="entry name" value="Menaquinone_biosynth"/>
</dbReference>
<evidence type="ECO:0000256" key="5">
    <source>
        <dbReference type="ARBA" id="ARBA00022723"/>
    </source>
</evidence>
<keyword evidence="4 9" id="KW-0949">S-adenosyl-L-methionine</keyword>
<keyword evidence="2 9" id="KW-0474">Menaquinone biosynthesis</keyword>
<organism evidence="12 13">
    <name type="scientific">Rubripirellula obstinata</name>
    <dbReference type="NCBI Taxonomy" id="406547"/>
    <lineage>
        <taxon>Bacteria</taxon>
        <taxon>Pseudomonadati</taxon>
        <taxon>Planctomycetota</taxon>
        <taxon>Planctomycetia</taxon>
        <taxon>Pirellulales</taxon>
        <taxon>Pirellulaceae</taxon>
        <taxon>Rubripirellula</taxon>
    </lineage>
</organism>
<evidence type="ECO:0000256" key="9">
    <source>
        <dbReference type="HAMAP-Rule" id="MF_00992"/>
    </source>
</evidence>
<feature type="domain" description="Radical SAM core" evidence="11">
    <location>
        <begin position="327"/>
        <end position="556"/>
    </location>
</feature>
<dbReference type="Pfam" id="PF04055">
    <property type="entry name" value="Radical_SAM"/>
    <property type="match status" value="1"/>
</dbReference>
<dbReference type="InterPro" id="IPR020050">
    <property type="entry name" value="FO_synthase_su2"/>
</dbReference>
<dbReference type="EMBL" id="VRLW01000001">
    <property type="protein sequence ID" value="KAA1259771.1"/>
    <property type="molecule type" value="Genomic_DNA"/>
</dbReference>
<dbReference type="SFLD" id="SFLDG01064">
    <property type="entry name" value="F420__menaquinone_cofactor_bio"/>
    <property type="match status" value="2"/>
</dbReference>
<feature type="binding site" evidence="9">
    <location>
        <position position="345"/>
    </location>
    <ligand>
        <name>[4Fe-4S] cluster</name>
        <dbReference type="ChEBI" id="CHEBI:49883"/>
        <note>4Fe-4S-S-AdoMet</note>
    </ligand>
</feature>
<comment type="cofactor">
    <cofactor evidence="9">
        <name>[4Fe-4S] cluster</name>
        <dbReference type="ChEBI" id="CHEBI:49883"/>
    </cofactor>
    <text evidence="9">Binds 1 [4Fe-4S] cluster. The cluster is coordinated with 3 cysteines and an exchangeable S-adenosyl-L-methionine.</text>
</comment>
<protein>
    <recommendedName>
        <fullName evidence="9 10">Multifunctional fusion protein</fullName>
    </recommendedName>
    <domain>
        <recommendedName>
            <fullName evidence="9">Cyclic dehypoxanthine futalosine synthase</fullName>
            <shortName evidence="9">Cyclic DHFL synthase</shortName>
            <ecNumber evidence="9">1.21.98.1</ecNumber>
        </recommendedName>
        <alternativeName>
            <fullName evidence="9">Dehypoxanthine futalosine cyclase</fullName>
        </alternativeName>
        <alternativeName>
            <fullName evidence="9">Menaquinone biosynthetic enzyme MqnC</fullName>
            <shortName evidence="9">DHFL cyclase</shortName>
        </alternativeName>
    </domain>
    <domain>
        <recommendedName>
            <fullName evidence="10">Chorismate dehydratase</fullName>
            <ecNumber evidence="10">4.2.1.151</ecNumber>
        </recommendedName>
        <alternativeName>
            <fullName evidence="10">Menaquinone biosynthetic enzyme MqnA</fullName>
        </alternativeName>
    </domain>
</protein>
<name>A0A5B1CHS6_9BACT</name>
<dbReference type="SFLD" id="SFLDF00342">
    <property type="entry name" value="cyclic_dehypoxanthine_futalosi"/>
    <property type="match status" value="1"/>
</dbReference>
<evidence type="ECO:0000256" key="2">
    <source>
        <dbReference type="ARBA" id="ARBA00022428"/>
    </source>
</evidence>
<comment type="catalytic activity">
    <reaction evidence="10">
        <text>chorismate = 3-[(1-carboxyvinyl)-oxy]benzoate + H2O</text>
        <dbReference type="Rhea" id="RHEA:40051"/>
        <dbReference type="ChEBI" id="CHEBI:15377"/>
        <dbReference type="ChEBI" id="CHEBI:29748"/>
        <dbReference type="ChEBI" id="CHEBI:76981"/>
        <dbReference type="EC" id="4.2.1.151"/>
    </reaction>
</comment>
<sequence>MLRIGAVSYLNTKPLIHQLPQLLGSSASLSLDLPSRLADDLASGDLDVALIPSVEYFRGLDRGYQIISNAAIACRGPVWSVRLLSRVPTKRIRRLALDEGSRTSAAMVRVLLWEMYGLRPETIPMGMDENPESVDADAILMIGDRAMHPARGVYRTIWDLGDRWCRHTELPFVFATWVARAGVDTTGLADILEASRDAGREAFEEIADAEAAKHGLTKEDVHRYFAENLHFHLGPGERLGLTAFQERASAIGLAPNASDSKTTTDSQTTTDMIAPAKVSIDSILDKAIDGERLTAADALTLLQSNDLAAVGAAADQVSRRMHPENVRTYNIDRNINYTNICTAVCDFCAFYRGPKSDEGYVLPRAEILKKVAETIELGGNQILMQGGLHPKFKLDWYEELLRDIKTAFPDLNIHGFSPPELHHFTKVNNLSIEEVLTRLKAAGLGSIPGGGAEILVDRVRDEITRGKVMTDDWLNVMRVWHKLGGISTATMMFGHAETLEERAEHLQRVRDLQDETGGFTAFICWTFQPDNTQMDHYAPKGSFEYLKMLAVSRLFLDNVSNIQSSWVTQGLKVGQLAMTFGANDMGSLMIEENVVAEAGTVHFLTLDQIREAIEELGFEPRQRTVFYDLVSKEQEQKAIDANRKQTPKELVQLN</sequence>
<dbReference type="GO" id="GO:0005506">
    <property type="term" value="F:iron ion binding"/>
    <property type="evidence" value="ECO:0007669"/>
    <property type="project" value="UniProtKB-UniRule"/>
</dbReference>
<dbReference type="PANTHER" id="PTHR43076">
    <property type="entry name" value="FO SYNTHASE (COFH)"/>
    <property type="match status" value="1"/>
</dbReference>
<dbReference type="Pfam" id="PF19288">
    <property type="entry name" value="CofH_C"/>
    <property type="match status" value="1"/>
</dbReference>
<keyword evidence="6 9" id="KW-0408">Iron</keyword>
<dbReference type="SUPFAM" id="SSF53850">
    <property type="entry name" value="Periplasmic binding protein-like II"/>
    <property type="match status" value="1"/>
</dbReference>
<keyword evidence="13" id="KW-1185">Reference proteome</keyword>
<dbReference type="SUPFAM" id="SSF102114">
    <property type="entry name" value="Radical SAM enzymes"/>
    <property type="match status" value="1"/>
</dbReference>
<keyword evidence="8 10" id="KW-0456">Lyase</keyword>
<dbReference type="NCBIfam" id="TIGR00423">
    <property type="entry name" value="CofH family radical SAM protein"/>
    <property type="match status" value="1"/>
</dbReference>
<evidence type="ECO:0000313" key="12">
    <source>
        <dbReference type="EMBL" id="KAA1259771.1"/>
    </source>
</evidence>
<evidence type="ECO:0000256" key="3">
    <source>
        <dbReference type="ARBA" id="ARBA00022485"/>
    </source>
</evidence>
<keyword evidence="9" id="KW-0560">Oxidoreductase</keyword>
<feature type="binding site" evidence="9">
    <location>
        <position position="341"/>
    </location>
    <ligand>
        <name>[4Fe-4S] cluster</name>
        <dbReference type="ChEBI" id="CHEBI:49883"/>
        <note>4Fe-4S-S-AdoMet</note>
    </ligand>
</feature>
<evidence type="ECO:0000256" key="6">
    <source>
        <dbReference type="ARBA" id="ARBA00023004"/>
    </source>
</evidence>
<dbReference type="GO" id="GO:0009234">
    <property type="term" value="P:menaquinone biosynthetic process"/>
    <property type="evidence" value="ECO:0007669"/>
    <property type="project" value="UniProtKB-UniRule"/>
</dbReference>
<dbReference type="GO" id="GO:0051539">
    <property type="term" value="F:4 iron, 4 sulfur cluster binding"/>
    <property type="evidence" value="ECO:0007669"/>
    <property type="project" value="UniProtKB-KW"/>
</dbReference>
<comment type="similarity">
    <text evidence="9">Belongs to the radical SAM superfamily. MqnC family.</text>
</comment>
<dbReference type="AlphaFoldDB" id="A0A5B1CHS6"/>
<dbReference type="Pfam" id="PF02621">
    <property type="entry name" value="VitK2_biosynth"/>
    <property type="match status" value="1"/>
</dbReference>
<dbReference type="GO" id="GO:0046992">
    <property type="term" value="F:oxidoreductase activity, acting on X-H and Y-H to form an X-Y bond"/>
    <property type="evidence" value="ECO:0007669"/>
    <property type="project" value="UniProtKB-UniRule"/>
</dbReference>
<dbReference type="SFLD" id="SFLDS00029">
    <property type="entry name" value="Radical_SAM"/>
    <property type="match status" value="2"/>
</dbReference>
<comment type="catalytic activity">
    <reaction evidence="9">
        <text>dehypoxanthine futalosine + S-adenosyl-L-methionine = cyclic dehypoxanthinylfutalosinate + 5'-deoxyadenosine + L-methionine + H(+)</text>
        <dbReference type="Rhea" id="RHEA:33083"/>
        <dbReference type="ChEBI" id="CHEBI:15378"/>
        <dbReference type="ChEBI" id="CHEBI:17319"/>
        <dbReference type="ChEBI" id="CHEBI:57844"/>
        <dbReference type="ChEBI" id="CHEBI:58864"/>
        <dbReference type="ChEBI" id="CHEBI:59789"/>
        <dbReference type="ChEBI" id="CHEBI:64270"/>
        <dbReference type="EC" id="1.21.98.1"/>
    </reaction>
</comment>
<evidence type="ECO:0000256" key="8">
    <source>
        <dbReference type="ARBA" id="ARBA00023239"/>
    </source>
</evidence>
<dbReference type="CDD" id="cd13634">
    <property type="entry name" value="PBP2_Sco4506"/>
    <property type="match status" value="1"/>
</dbReference>
<dbReference type="OrthoDB" id="9802027at2"/>
<reference evidence="12 13" key="1">
    <citation type="submission" date="2019-08" db="EMBL/GenBank/DDBJ databases">
        <title>Deep-cultivation of Planctomycetes and their phenomic and genomic characterization uncovers novel biology.</title>
        <authorList>
            <person name="Wiegand S."/>
            <person name="Jogler M."/>
            <person name="Boedeker C."/>
            <person name="Pinto D."/>
            <person name="Vollmers J."/>
            <person name="Rivas-Marin E."/>
            <person name="Kohn T."/>
            <person name="Peeters S.H."/>
            <person name="Heuer A."/>
            <person name="Rast P."/>
            <person name="Oberbeckmann S."/>
            <person name="Bunk B."/>
            <person name="Jeske O."/>
            <person name="Meyerdierks A."/>
            <person name="Storesund J.E."/>
            <person name="Kallscheuer N."/>
            <person name="Luecker S."/>
            <person name="Lage O.M."/>
            <person name="Pohl T."/>
            <person name="Merkel B.J."/>
            <person name="Hornburger P."/>
            <person name="Mueller R.-W."/>
            <person name="Bruemmer F."/>
            <person name="Labrenz M."/>
            <person name="Spormann A.M."/>
            <person name="Op Den Camp H."/>
            <person name="Overmann J."/>
            <person name="Amann R."/>
            <person name="Jetten M.S.M."/>
            <person name="Mascher T."/>
            <person name="Medema M.H."/>
            <person name="Devos D.P."/>
            <person name="Kaster A.-K."/>
            <person name="Ovreas L."/>
            <person name="Rohde M."/>
            <person name="Galperin M.Y."/>
            <person name="Jogler C."/>
        </authorList>
    </citation>
    <scope>NUCLEOTIDE SEQUENCE [LARGE SCALE GENOMIC DNA]</scope>
    <source>
        <strain evidence="12 13">LF1</strain>
    </source>
</reference>
<dbReference type="NCBIfam" id="TIGR03699">
    <property type="entry name" value="menaquin_MqnC"/>
    <property type="match status" value="1"/>
</dbReference>
<dbReference type="UniPathway" id="UPA00079"/>
<dbReference type="PROSITE" id="PS51918">
    <property type="entry name" value="RADICAL_SAM"/>
    <property type="match status" value="1"/>
</dbReference>
<comment type="function">
    <text evidence="10">Catalyzes the dehydration of chorismate into 3-[(1-carboxyvinyl)oxy]benzoate, a step in the biosynthesis of menaquinone (MK, vitamin K2).</text>
</comment>
<dbReference type="InterPro" id="IPR007197">
    <property type="entry name" value="rSAM"/>
</dbReference>
<dbReference type="Gene3D" id="3.20.20.70">
    <property type="entry name" value="Aldolase class I"/>
    <property type="match status" value="1"/>
</dbReference>
<keyword evidence="3 9" id="KW-0004">4Fe-4S</keyword>
<dbReference type="InterPro" id="IPR013785">
    <property type="entry name" value="Aldolase_TIM"/>
</dbReference>
<dbReference type="HAMAP" id="MF_00992">
    <property type="entry name" value="MqnC"/>
    <property type="match status" value="1"/>
</dbReference>
<gene>
    <name evidence="12" type="primary">mqnE_2</name>
    <name evidence="10" type="synonym">mqnA</name>
    <name evidence="9" type="synonym">mqnC</name>
    <name evidence="12" type="ORF">LF1_23080</name>
</gene>
<dbReference type="HAMAP" id="MF_00995">
    <property type="entry name" value="MqnA"/>
    <property type="match status" value="1"/>
</dbReference>
<feature type="binding site" evidence="9">
    <location>
        <position position="348"/>
    </location>
    <ligand>
        <name>[4Fe-4S] cluster</name>
        <dbReference type="ChEBI" id="CHEBI:49883"/>
        <note>4Fe-4S-S-AdoMet</note>
    </ligand>
</feature>
<dbReference type="Gene3D" id="3.40.190.10">
    <property type="entry name" value="Periplasmic binding protein-like II"/>
    <property type="match status" value="2"/>
</dbReference>
<evidence type="ECO:0000256" key="4">
    <source>
        <dbReference type="ARBA" id="ARBA00022691"/>
    </source>
</evidence>
<dbReference type="SFLD" id="SFLDG01389">
    <property type="entry name" value="menaquinone_synthsis_involved"/>
    <property type="match status" value="2"/>
</dbReference>
<dbReference type="InterPro" id="IPR034405">
    <property type="entry name" value="F420"/>
</dbReference>
<dbReference type="InterPro" id="IPR030868">
    <property type="entry name" value="MqnA"/>
</dbReference>
<comment type="function">
    <text evidence="9">Radical SAM enzyme that catalyzes the cyclization of dehypoxanthine futalosine (DHFL) into cyclic dehypoxanthine futalosine (CDHFL), a step in the biosynthesis of menaquinone (MK, vitamin K2).</text>
</comment>
<evidence type="ECO:0000259" key="11">
    <source>
        <dbReference type="PROSITE" id="PS51918"/>
    </source>
</evidence>
<evidence type="ECO:0000313" key="13">
    <source>
        <dbReference type="Proteomes" id="UP000322699"/>
    </source>
</evidence>
<keyword evidence="12" id="KW-0808">Transferase</keyword>
<evidence type="ECO:0000256" key="10">
    <source>
        <dbReference type="HAMAP-Rule" id="MF_00995"/>
    </source>
</evidence>
<dbReference type="GO" id="GO:0044689">
    <property type="term" value="F:7,8-didemethyl-8-hydroxy-5-deazariboflavin synthase activity"/>
    <property type="evidence" value="ECO:0007669"/>
    <property type="project" value="TreeGrafter"/>
</dbReference>
<comment type="similarity">
    <text evidence="10">Belongs to the MqnA/MqnD family. MqnA subfamily.</text>
</comment>